<organism evidence="1">
    <name type="scientific">Candidatus Methanophaga sp. ANME-1 ERB7</name>
    <dbReference type="NCBI Taxonomy" id="2759913"/>
    <lineage>
        <taxon>Archaea</taxon>
        <taxon>Methanobacteriati</taxon>
        <taxon>Methanobacteriota</taxon>
        <taxon>Stenosarchaea group</taxon>
        <taxon>Methanomicrobia</taxon>
        <taxon>Candidatus Methanophagales</taxon>
        <taxon>Candidatus Methanophagaceae</taxon>
        <taxon>Candidatus Methanophaga</taxon>
    </lineage>
</organism>
<sequence>MVKARKATIVTAADPNMAAPILDTSIVNASSGPLLSRSS</sequence>
<reference evidence="1" key="1">
    <citation type="submission" date="2020-06" db="EMBL/GenBank/DDBJ databases">
        <title>Unique genomic features of the anaerobic methanotrophic archaea.</title>
        <authorList>
            <person name="Chadwick G.L."/>
            <person name="Skennerton C.T."/>
            <person name="Laso-Perez R."/>
            <person name="Leu A.O."/>
            <person name="Speth D.R."/>
            <person name="Yu H."/>
            <person name="Morgan-Lang C."/>
            <person name="Hatzenpichler R."/>
            <person name="Goudeau D."/>
            <person name="Malmstrom R."/>
            <person name="Brazelton W.J."/>
            <person name="Woyke T."/>
            <person name="Hallam S.J."/>
            <person name="Tyson G.W."/>
            <person name="Wegener G."/>
            <person name="Boetius A."/>
            <person name="Orphan V."/>
        </authorList>
    </citation>
    <scope>NUCLEOTIDE SEQUENCE</scope>
</reference>
<gene>
    <name evidence="1" type="ORF">NMFEFIAP_00017</name>
</gene>
<dbReference type="AlphaFoldDB" id="A0A7G9Z2A7"/>
<name>A0A7G9Z2A7_9EURY</name>
<dbReference type="EMBL" id="MT631577">
    <property type="protein sequence ID" value="QNO54391.1"/>
    <property type="molecule type" value="Genomic_DNA"/>
</dbReference>
<proteinExistence type="predicted"/>
<protein>
    <submittedName>
        <fullName evidence="1">Uncharacterized protein</fullName>
    </submittedName>
</protein>
<evidence type="ECO:0000313" key="1">
    <source>
        <dbReference type="EMBL" id="QNO54391.1"/>
    </source>
</evidence>
<accession>A0A7G9Z2A7</accession>